<gene>
    <name evidence="4" type="ORF">BDK92_1681</name>
</gene>
<dbReference type="EMBL" id="RBKT01000001">
    <property type="protein sequence ID" value="RKR87405.1"/>
    <property type="molecule type" value="Genomic_DNA"/>
</dbReference>
<reference evidence="4 5" key="1">
    <citation type="submission" date="2018-10" db="EMBL/GenBank/DDBJ databases">
        <title>Sequencing the genomes of 1000 actinobacteria strains.</title>
        <authorList>
            <person name="Klenk H.-P."/>
        </authorList>
    </citation>
    <scope>NUCLEOTIDE SEQUENCE [LARGE SCALE GENOMIC DNA]</scope>
    <source>
        <strain evidence="4 5">DSM 45175</strain>
    </source>
</reference>
<dbReference type="Pfam" id="PF02591">
    <property type="entry name" value="Zn_ribbon_9"/>
    <property type="match status" value="1"/>
</dbReference>
<dbReference type="InterPro" id="IPR052376">
    <property type="entry name" value="Oxidative_Scav/Glycosyltrans"/>
</dbReference>
<dbReference type="PANTHER" id="PTHR39082">
    <property type="entry name" value="PHOSPHOLIPASE C-BETA-2-RELATED"/>
    <property type="match status" value="1"/>
</dbReference>
<keyword evidence="5" id="KW-1185">Reference proteome</keyword>
<sequence>MKADPKAQRRLLDLQAIDTALAQLAHRRRTLPEHAELEALARQLSSLEDERVRAQVAVDDLDRDIARMEKDIDQVRSRKDRDQARLTLGSGPARELEALQHELASLNRRQSELEDTELELMEQRETAQSVLDGVEERLTATRETRAATEQRRTLALAEIAKEEEFKAGARQPLAADLPADLVNLYDKVRDVSGGLGAALFTAGRCGGCRLELYGADLARIRSAAPDEVVRCEECRRIMVRTAESGL</sequence>
<evidence type="ECO:0000313" key="4">
    <source>
        <dbReference type="EMBL" id="RKR87405.1"/>
    </source>
</evidence>
<evidence type="ECO:0000259" key="2">
    <source>
        <dbReference type="Pfam" id="PF02591"/>
    </source>
</evidence>
<accession>A0A495JER5</accession>
<dbReference type="OrthoDB" id="9784388at2"/>
<feature type="coiled-coil region" evidence="1">
    <location>
        <begin position="37"/>
        <end position="151"/>
    </location>
</feature>
<dbReference type="Proteomes" id="UP000277671">
    <property type="component" value="Unassembled WGS sequence"/>
</dbReference>
<comment type="caution">
    <text evidence="4">The sequence shown here is derived from an EMBL/GenBank/DDBJ whole genome shotgun (WGS) entry which is preliminary data.</text>
</comment>
<dbReference type="PANTHER" id="PTHR39082:SF1">
    <property type="entry name" value="SCAVENGER RECEPTOR CLASS A MEMBER 3"/>
    <property type="match status" value="1"/>
</dbReference>
<feature type="domain" description="C4-type zinc ribbon" evidence="2">
    <location>
        <begin position="204"/>
        <end position="238"/>
    </location>
</feature>
<feature type="domain" description="CT398-like coiled coil hairpin" evidence="3">
    <location>
        <begin position="14"/>
        <end position="192"/>
    </location>
</feature>
<dbReference type="RefSeq" id="WP_121156143.1">
    <property type="nucleotide sequence ID" value="NZ_RBKT01000001.1"/>
</dbReference>
<name>A0A495JER5_9ACTN</name>
<organism evidence="4 5">
    <name type="scientific">Micromonospora pisi</name>
    <dbReference type="NCBI Taxonomy" id="589240"/>
    <lineage>
        <taxon>Bacteria</taxon>
        <taxon>Bacillati</taxon>
        <taxon>Actinomycetota</taxon>
        <taxon>Actinomycetes</taxon>
        <taxon>Micromonosporales</taxon>
        <taxon>Micromonosporaceae</taxon>
        <taxon>Micromonospora</taxon>
    </lineage>
</organism>
<proteinExistence type="predicted"/>
<evidence type="ECO:0000313" key="5">
    <source>
        <dbReference type="Proteomes" id="UP000277671"/>
    </source>
</evidence>
<dbReference type="Gene3D" id="1.10.287.1490">
    <property type="match status" value="1"/>
</dbReference>
<keyword evidence="1" id="KW-0175">Coiled coil</keyword>
<dbReference type="InterPro" id="IPR003743">
    <property type="entry name" value="Zf-RING_7"/>
</dbReference>
<evidence type="ECO:0000256" key="1">
    <source>
        <dbReference type="SAM" id="Coils"/>
    </source>
</evidence>
<dbReference type="Pfam" id="PF24481">
    <property type="entry name" value="CT398_CC"/>
    <property type="match status" value="1"/>
</dbReference>
<protein>
    <submittedName>
        <fullName evidence="4">Uncharacterized protein</fullName>
    </submittedName>
</protein>
<dbReference type="InterPro" id="IPR056003">
    <property type="entry name" value="CT398_CC_hairpin"/>
</dbReference>
<dbReference type="AlphaFoldDB" id="A0A495JER5"/>
<evidence type="ECO:0000259" key="3">
    <source>
        <dbReference type="Pfam" id="PF24481"/>
    </source>
</evidence>